<reference evidence="3" key="1">
    <citation type="submission" date="2025-08" db="UniProtKB">
        <authorList>
            <consortium name="RefSeq"/>
        </authorList>
    </citation>
    <scope>IDENTIFICATION</scope>
    <source>
        <tissue evidence="3">Thorax and Abdomen</tissue>
    </source>
</reference>
<dbReference type="KEGG" id="nlo:107224989"/>
<dbReference type="CDD" id="cd00170">
    <property type="entry name" value="SEC14"/>
    <property type="match status" value="1"/>
</dbReference>
<dbReference type="GO" id="GO:1902936">
    <property type="term" value="F:phosphatidylinositol bisphosphate binding"/>
    <property type="evidence" value="ECO:0007669"/>
    <property type="project" value="TreeGrafter"/>
</dbReference>
<protein>
    <submittedName>
        <fullName evidence="3">Retinol-binding protein pinta isoform X1</fullName>
    </submittedName>
</protein>
<evidence type="ECO:0000259" key="1">
    <source>
        <dbReference type="PROSITE" id="PS50191"/>
    </source>
</evidence>
<dbReference type="SUPFAM" id="SSF52087">
    <property type="entry name" value="CRAL/TRIO domain"/>
    <property type="match status" value="1"/>
</dbReference>
<dbReference type="Gene3D" id="3.40.525.10">
    <property type="entry name" value="CRAL-TRIO lipid binding domain"/>
    <property type="match status" value="1"/>
</dbReference>
<dbReference type="SUPFAM" id="SSF46938">
    <property type="entry name" value="CRAL/TRIO N-terminal domain"/>
    <property type="match status" value="1"/>
</dbReference>
<evidence type="ECO:0000313" key="3">
    <source>
        <dbReference type="RefSeq" id="XP_015520760.1"/>
    </source>
</evidence>
<evidence type="ECO:0000313" key="2">
    <source>
        <dbReference type="Proteomes" id="UP000829291"/>
    </source>
</evidence>
<dbReference type="InterPro" id="IPR011074">
    <property type="entry name" value="CRAL/TRIO_N_dom"/>
</dbReference>
<accession>A0A6J0C2M8</accession>
<dbReference type="InParanoid" id="A0A6J0C2M8"/>
<sequence>MSNESDDYWSLTDAEREYAALNLNEHEHDREKNISEMRQWILENKDLHTRTDDFYILRFLRGCKFDMKKAKTKFRNYHELRATVPEWFANRDPLLPELQEMFQMGVFLPLRKFDHEGRLVVIIRASVHDPSKHKQSNVFKAGKMILELASRYSKEVSLYGVFAIFDLDAVTLGHALQLPPAVIKRAVHSWQSCYPMRTNSMEFINAPVYVNFVLNVFRKFMTPKMKSRVHVHTRGLKNLHKKISPNILPLEYGGTDGTVKELTEYWKTRVENDREWFIEDEKYKMISTDNNSIKPS</sequence>
<dbReference type="SMART" id="SM00516">
    <property type="entry name" value="SEC14"/>
    <property type="match status" value="1"/>
</dbReference>
<dbReference type="Pfam" id="PF00650">
    <property type="entry name" value="CRAL_TRIO"/>
    <property type="match status" value="1"/>
</dbReference>
<organism evidence="3">
    <name type="scientific">Neodiprion lecontei</name>
    <name type="common">Redheaded pine sawfly</name>
    <dbReference type="NCBI Taxonomy" id="441921"/>
    <lineage>
        <taxon>Eukaryota</taxon>
        <taxon>Metazoa</taxon>
        <taxon>Ecdysozoa</taxon>
        <taxon>Arthropoda</taxon>
        <taxon>Hexapoda</taxon>
        <taxon>Insecta</taxon>
        <taxon>Pterygota</taxon>
        <taxon>Neoptera</taxon>
        <taxon>Endopterygota</taxon>
        <taxon>Hymenoptera</taxon>
        <taxon>Tenthredinoidea</taxon>
        <taxon>Diprionidae</taxon>
        <taxon>Diprioninae</taxon>
        <taxon>Neodiprion</taxon>
    </lineage>
</organism>
<feature type="domain" description="CRAL-TRIO" evidence="1">
    <location>
        <begin position="95"/>
        <end position="260"/>
    </location>
</feature>
<dbReference type="PANTHER" id="PTHR10174">
    <property type="entry name" value="ALPHA-TOCOPHEROL TRANSFER PROTEIN-RELATED"/>
    <property type="match status" value="1"/>
</dbReference>
<dbReference type="Gene3D" id="1.10.8.20">
    <property type="entry name" value="N-terminal domain of phosphatidylinositol transfer protein sec14p"/>
    <property type="match status" value="1"/>
</dbReference>
<keyword evidence="2" id="KW-1185">Reference proteome</keyword>
<dbReference type="SMART" id="SM01100">
    <property type="entry name" value="CRAL_TRIO_N"/>
    <property type="match status" value="1"/>
</dbReference>
<dbReference type="GeneID" id="107224989"/>
<dbReference type="AlphaFoldDB" id="A0A6J0C2M8"/>
<dbReference type="Proteomes" id="UP000829291">
    <property type="component" value="Chromosome 1"/>
</dbReference>
<dbReference type="RefSeq" id="XP_015520760.1">
    <property type="nucleotide sequence ID" value="XM_015665274.2"/>
</dbReference>
<dbReference type="InterPro" id="IPR036865">
    <property type="entry name" value="CRAL-TRIO_dom_sf"/>
</dbReference>
<dbReference type="InterPro" id="IPR001251">
    <property type="entry name" value="CRAL-TRIO_dom"/>
</dbReference>
<dbReference type="OrthoDB" id="6682367at2759"/>
<dbReference type="FunCoup" id="A0A6J0C2M8">
    <property type="interactions" value="1"/>
</dbReference>
<dbReference type="InterPro" id="IPR036273">
    <property type="entry name" value="CRAL/TRIO_N_dom_sf"/>
</dbReference>
<dbReference type="PROSITE" id="PS50191">
    <property type="entry name" value="CRAL_TRIO"/>
    <property type="match status" value="1"/>
</dbReference>
<gene>
    <name evidence="3" type="primary">LOC107224989</name>
</gene>
<dbReference type="GO" id="GO:0016020">
    <property type="term" value="C:membrane"/>
    <property type="evidence" value="ECO:0007669"/>
    <property type="project" value="TreeGrafter"/>
</dbReference>
<dbReference type="PRINTS" id="PR00180">
    <property type="entry name" value="CRETINALDHBP"/>
</dbReference>
<dbReference type="PANTHER" id="PTHR10174:SF224">
    <property type="entry name" value="RETINOL-BINDING PROTEIN PINTA"/>
    <property type="match status" value="1"/>
</dbReference>
<name>A0A6J0C2M8_NEOLC</name>
<dbReference type="CTD" id="42635"/>
<proteinExistence type="predicted"/>